<reference evidence="1 2" key="1">
    <citation type="submission" date="2017-08" db="EMBL/GenBank/DDBJ databases">
        <title>Draft genome sequence of filamentous cyanobacterium Calothrix elsteri CCALA 953.</title>
        <authorList>
            <person name="Gagunashvili A.N."/>
            <person name="Elster J."/>
            <person name="Andresson O.S."/>
        </authorList>
    </citation>
    <scope>NUCLEOTIDE SEQUENCE [LARGE SCALE GENOMIC DNA]</scope>
    <source>
        <strain evidence="1 2">CCALA 953</strain>
    </source>
</reference>
<evidence type="ECO:0000313" key="2">
    <source>
        <dbReference type="Proteomes" id="UP000218238"/>
    </source>
</evidence>
<name>A0A2A2TIL0_9CYAN</name>
<dbReference type="Proteomes" id="UP000218238">
    <property type="component" value="Unassembled WGS sequence"/>
</dbReference>
<accession>A0A2A2TIL0</accession>
<dbReference type="EMBL" id="NTFS01000138">
    <property type="protein sequence ID" value="PAX53468.1"/>
    <property type="molecule type" value="Genomic_DNA"/>
</dbReference>
<dbReference type="InterPro" id="IPR014951">
    <property type="entry name" value="DUF1822"/>
</dbReference>
<sequence length="397" mass="45519">MFTPDELPRIDTRHLWLEISENDKTKNWQQSQDFSTSNRRWNAYLNRLTLNAFLPWLHSEHNIKATPFPNLVTLPSIWEAVNGTSISFGSKKLVLIPTEATELDEIRVPQEWLDIPSWVADYYLGVQVNLEENCIRIWGYTTHKQLKEKGNYDTNDRSYSLNAEDLISNLNIIWLASQLGVKEATRAEIAPLPTLAIAQAESLLQRLGNPKVIVTRTKVPFTTWGAILEHGGWRQRLYEQRQGKQQATINNQWNVGEWLQNGVSEVAQKFGWVTVDSQADFAGSRSADVVSALPILVRRLMIAGEMYELQIQPKSDNLADRIWRFELRNATKAQLIPPGFKLRLLTADLQPFANNEVDAKKIVERLYLEVALGDEIEGLVWEVEPIPEGFEREILYV</sequence>
<dbReference type="Pfam" id="PF08852">
    <property type="entry name" value="DUF1822"/>
    <property type="match status" value="1"/>
</dbReference>
<keyword evidence="2" id="KW-1185">Reference proteome</keyword>
<evidence type="ECO:0008006" key="3">
    <source>
        <dbReference type="Google" id="ProtNLM"/>
    </source>
</evidence>
<organism evidence="1 2">
    <name type="scientific">Brunnivagina elsteri CCALA 953</name>
    <dbReference type="NCBI Taxonomy" id="987040"/>
    <lineage>
        <taxon>Bacteria</taxon>
        <taxon>Bacillati</taxon>
        <taxon>Cyanobacteriota</taxon>
        <taxon>Cyanophyceae</taxon>
        <taxon>Nostocales</taxon>
        <taxon>Calotrichaceae</taxon>
        <taxon>Brunnivagina</taxon>
    </lineage>
</organism>
<gene>
    <name evidence="1" type="ORF">CK510_13805</name>
</gene>
<dbReference type="OrthoDB" id="526290at2"/>
<dbReference type="RefSeq" id="WP_095722249.1">
    <property type="nucleotide sequence ID" value="NZ_NTFS01000138.1"/>
</dbReference>
<protein>
    <recommendedName>
        <fullName evidence="3">DUF1822 domain-containing protein</fullName>
    </recommendedName>
</protein>
<comment type="caution">
    <text evidence="1">The sequence shown here is derived from an EMBL/GenBank/DDBJ whole genome shotgun (WGS) entry which is preliminary data.</text>
</comment>
<evidence type="ECO:0000313" key="1">
    <source>
        <dbReference type="EMBL" id="PAX53468.1"/>
    </source>
</evidence>
<proteinExistence type="predicted"/>
<dbReference type="AlphaFoldDB" id="A0A2A2TIL0"/>